<proteinExistence type="predicted"/>
<dbReference type="PROSITE" id="PS51257">
    <property type="entry name" value="PROKAR_LIPOPROTEIN"/>
    <property type="match status" value="1"/>
</dbReference>
<keyword evidence="2" id="KW-1185">Reference proteome</keyword>
<dbReference type="RefSeq" id="WP_145269192.1">
    <property type="nucleotide sequence ID" value="NZ_CP036426.1"/>
</dbReference>
<dbReference type="EMBL" id="CP036426">
    <property type="protein sequence ID" value="QDV34356.1"/>
    <property type="molecule type" value="Genomic_DNA"/>
</dbReference>
<accession>A0A518H0I4</accession>
<evidence type="ECO:0000313" key="1">
    <source>
        <dbReference type="EMBL" id="QDV34356.1"/>
    </source>
</evidence>
<sequence length="69" mass="7098">MRPIVRPPVVVRIGLVALALGFGGGCGGEPNDPGIEDMESKVAPDAPTNMGEFYEQQKQMQGGAAAPSS</sequence>
<evidence type="ECO:0000313" key="2">
    <source>
        <dbReference type="Proteomes" id="UP000317835"/>
    </source>
</evidence>
<protein>
    <submittedName>
        <fullName evidence="1">Uncharacterized protein</fullName>
    </submittedName>
</protein>
<gene>
    <name evidence="1" type="ORF">ElP_22410</name>
</gene>
<reference evidence="1 2" key="1">
    <citation type="submission" date="2019-02" db="EMBL/GenBank/DDBJ databases">
        <title>Deep-cultivation of Planctomycetes and their phenomic and genomic characterization uncovers novel biology.</title>
        <authorList>
            <person name="Wiegand S."/>
            <person name="Jogler M."/>
            <person name="Boedeker C."/>
            <person name="Pinto D."/>
            <person name="Vollmers J."/>
            <person name="Rivas-Marin E."/>
            <person name="Kohn T."/>
            <person name="Peeters S.H."/>
            <person name="Heuer A."/>
            <person name="Rast P."/>
            <person name="Oberbeckmann S."/>
            <person name="Bunk B."/>
            <person name="Jeske O."/>
            <person name="Meyerdierks A."/>
            <person name="Storesund J.E."/>
            <person name="Kallscheuer N."/>
            <person name="Luecker S."/>
            <person name="Lage O.M."/>
            <person name="Pohl T."/>
            <person name="Merkel B.J."/>
            <person name="Hornburger P."/>
            <person name="Mueller R.-W."/>
            <person name="Bruemmer F."/>
            <person name="Labrenz M."/>
            <person name="Spormann A.M."/>
            <person name="Op den Camp H."/>
            <person name="Overmann J."/>
            <person name="Amann R."/>
            <person name="Jetten M.S.M."/>
            <person name="Mascher T."/>
            <person name="Medema M.H."/>
            <person name="Devos D.P."/>
            <person name="Kaster A.-K."/>
            <person name="Ovreas L."/>
            <person name="Rohde M."/>
            <person name="Galperin M.Y."/>
            <person name="Jogler C."/>
        </authorList>
    </citation>
    <scope>NUCLEOTIDE SEQUENCE [LARGE SCALE GENOMIC DNA]</scope>
    <source>
        <strain evidence="1 2">ElP</strain>
    </source>
</reference>
<dbReference type="AlphaFoldDB" id="A0A518H0I4"/>
<dbReference type="KEGG" id="tpla:ElP_22410"/>
<organism evidence="1 2">
    <name type="scientific">Tautonia plasticadhaerens</name>
    <dbReference type="NCBI Taxonomy" id="2527974"/>
    <lineage>
        <taxon>Bacteria</taxon>
        <taxon>Pseudomonadati</taxon>
        <taxon>Planctomycetota</taxon>
        <taxon>Planctomycetia</taxon>
        <taxon>Isosphaerales</taxon>
        <taxon>Isosphaeraceae</taxon>
        <taxon>Tautonia</taxon>
    </lineage>
</organism>
<dbReference type="Proteomes" id="UP000317835">
    <property type="component" value="Chromosome"/>
</dbReference>
<name>A0A518H0I4_9BACT</name>